<keyword evidence="1" id="KW-1133">Transmembrane helix</keyword>
<name>A0A8H3I9Y0_9LECA</name>
<keyword evidence="1" id="KW-0472">Membrane</keyword>
<evidence type="ECO:0000256" key="1">
    <source>
        <dbReference type="SAM" id="Phobius"/>
    </source>
</evidence>
<comment type="caution">
    <text evidence="2">The sequence shown here is derived from an EMBL/GenBank/DDBJ whole genome shotgun (WGS) entry which is preliminary data.</text>
</comment>
<evidence type="ECO:0000313" key="3">
    <source>
        <dbReference type="Proteomes" id="UP000664169"/>
    </source>
</evidence>
<feature type="transmembrane region" description="Helical" evidence="1">
    <location>
        <begin position="20"/>
        <end position="53"/>
    </location>
</feature>
<evidence type="ECO:0000313" key="2">
    <source>
        <dbReference type="EMBL" id="CAF9905754.1"/>
    </source>
</evidence>
<gene>
    <name evidence="2" type="ORF">GOMPHAMPRED_003355</name>
</gene>
<feature type="transmembrane region" description="Helical" evidence="1">
    <location>
        <begin position="138"/>
        <end position="160"/>
    </location>
</feature>
<proteinExistence type="predicted"/>
<organism evidence="2 3">
    <name type="scientific">Gomphillus americanus</name>
    <dbReference type="NCBI Taxonomy" id="1940652"/>
    <lineage>
        <taxon>Eukaryota</taxon>
        <taxon>Fungi</taxon>
        <taxon>Dikarya</taxon>
        <taxon>Ascomycota</taxon>
        <taxon>Pezizomycotina</taxon>
        <taxon>Lecanoromycetes</taxon>
        <taxon>OSLEUM clade</taxon>
        <taxon>Ostropomycetidae</taxon>
        <taxon>Ostropales</taxon>
        <taxon>Graphidaceae</taxon>
        <taxon>Gomphilloideae</taxon>
        <taxon>Gomphillus</taxon>
    </lineage>
</organism>
<accession>A0A8H3I9Y0</accession>
<dbReference type="AlphaFoldDB" id="A0A8H3I9Y0"/>
<dbReference type="Proteomes" id="UP000664169">
    <property type="component" value="Unassembled WGS sequence"/>
</dbReference>
<reference evidence="2" key="1">
    <citation type="submission" date="2021-03" db="EMBL/GenBank/DDBJ databases">
        <authorList>
            <person name="Tagirdzhanova G."/>
        </authorList>
    </citation>
    <scope>NUCLEOTIDE SEQUENCE</scope>
</reference>
<feature type="transmembrane region" description="Helical" evidence="1">
    <location>
        <begin position="94"/>
        <end position="117"/>
    </location>
</feature>
<feature type="transmembrane region" description="Helical" evidence="1">
    <location>
        <begin position="65"/>
        <end position="88"/>
    </location>
</feature>
<keyword evidence="1" id="KW-0812">Transmembrane</keyword>
<sequence>MRSLDFLHQRSNLRSRELDGYVFGGYVLPAWVIFHSMLGYVLVVLGIVALALRLPKVPGKRMHPYFGYAYLWGIVWMPITAIWCVIDGPVRWDIIAYFIFSMFAAAEIGWVFIRVFIAGKWETIDTSEPTRTRRWMKILHGIFMIYSLVMLLGAGISFPFRVMEG</sequence>
<dbReference type="EMBL" id="CAJPDQ010000002">
    <property type="protein sequence ID" value="CAF9905754.1"/>
    <property type="molecule type" value="Genomic_DNA"/>
</dbReference>
<keyword evidence="3" id="KW-1185">Reference proteome</keyword>
<dbReference type="OrthoDB" id="10337759at2759"/>
<protein>
    <submittedName>
        <fullName evidence="2">Uncharacterized protein</fullName>
    </submittedName>
</protein>